<dbReference type="OrthoDB" id="4939437at2"/>
<feature type="region of interest" description="Disordered" evidence="3">
    <location>
        <begin position="1"/>
        <end position="83"/>
    </location>
</feature>
<feature type="compositionally biased region" description="Low complexity" evidence="3">
    <location>
        <begin position="62"/>
        <end position="76"/>
    </location>
</feature>
<evidence type="ECO:0000256" key="3">
    <source>
        <dbReference type="SAM" id="MobiDB-lite"/>
    </source>
</evidence>
<feature type="transmembrane region" description="Helical" evidence="4">
    <location>
        <begin position="113"/>
        <end position="130"/>
    </location>
</feature>
<feature type="coiled-coil region" evidence="2">
    <location>
        <begin position="177"/>
        <end position="204"/>
    </location>
</feature>
<dbReference type="Gene3D" id="2.60.40.1240">
    <property type="match status" value="1"/>
</dbReference>
<organism evidence="5 6">
    <name type="scientific">Georgenia yuyongxinii</name>
    <dbReference type="NCBI Taxonomy" id="2589797"/>
    <lineage>
        <taxon>Bacteria</taxon>
        <taxon>Bacillati</taxon>
        <taxon>Actinomycetota</taxon>
        <taxon>Actinomycetes</taxon>
        <taxon>Micrococcales</taxon>
        <taxon>Bogoriellaceae</taxon>
        <taxon>Georgenia</taxon>
    </lineage>
</organism>
<keyword evidence="4" id="KW-0472">Membrane</keyword>
<protein>
    <recommendedName>
        <fullName evidence="7">DUF4190 domain-containing protein</fullName>
    </recommendedName>
</protein>
<evidence type="ECO:0000256" key="2">
    <source>
        <dbReference type="SAM" id="Coils"/>
    </source>
</evidence>
<feature type="transmembrane region" description="Helical" evidence="4">
    <location>
        <begin position="142"/>
        <end position="169"/>
    </location>
</feature>
<feature type="compositionally biased region" description="Pro residues" evidence="3">
    <location>
        <begin position="1"/>
        <end position="15"/>
    </location>
</feature>
<dbReference type="AlphaFoldDB" id="A0A5B8BZB2"/>
<keyword evidence="4" id="KW-1133">Transmembrane helix</keyword>
<proteinExistence type="predicted"/>
<evidence type="ECO:0000313" key="6">
    <source>
        <dbReference type="Proteomes" id="UP000314616"/>
    </source>
</evidence>
<evidence type="ECO:0000256" key="1">
    <source>
        <dbReference type="ARBA" id="ARBA00022729"/>
    </source>
</evidence>
<sequence>MTQSNTPPPGAPQYEPPQYGQTPSEQSQFDQPAAAPYEQPQYGQVPTEQPPASPYEQAPYGQPQSPQFDQYQQQQYAPPPPYAAQRPGSGMAIAAFVIGIVALLLAWIPVINVIAIIGGIVAVVLGIISIRKVGRGEAGGKGFAITGIVLAGLAIIGSILMNVVFGAVLNEVDKTVQRELESASAVVEEQAADAEAALDAEESAAVDGAAAPAGDALPLGQSGQMGDYTVAVNAVNLNANEVMADANLFNSAPEHQYVLLDISVVYNGDEEGDPWFDLLFTYGGSDGRQYDDTGCMATEPNSVVDVPTLTNGGAADYQVCLDVPAAATEGGELFVEETLSFDDNRVYWAVQ</sequence>
<evidence type="ECO:0008006" key="7">
    <source>
        <dbReference type="Google" id="ProtNLM"/>
    </source>
</evidence>
<gene>
    <name evidence="5" type="ORF">FE374_02325</name>
</gene>
<keyword evidence="1" id="KW-0732">Signal</keyword>
<accession>A0A5B8BZB2</accession>
<dbReference type="EMBL" id="CP040915">
    <property type="protein sequence ID" value="QDC23618.1"/>
    <property type="molecule type" value="Genomic_DNA"/>
</dbReference>
<dbReference type="KEGG" id="gyu:FE374_02325"/>
<keyword evidence="2" id="KW-0175">Coiled coil</keyword>
<name>A0A5B8BZB2_9MICO</name>
<reference evidence="5 6" key="1">
    <citation type="submission" date="2019-05" db="EMBL/GenBank/DDBJ databases">
        <title>Georgenia *** sp. nov., and Georgenia *** sp. nov., isolated from the intestinal contents of plateau pika (Ochotona curzoniae) in the Qinghai-Tibet plateau of China.</title>
        <authorList>
            <person name="Tian Z."/>
        </authorList>
    </citation>
    <scope>NUCLEOTIDE SEQUENCE [LARGE SCALE GENOMIC DNA]</scope>
    <source>
        <strain evidence="5 6">Z443</strain>
    </source>
</reference>
<evidence type="ECO:0000313" key="5">
    <source>
        <dbReference type="EMBL" id="QDC23618.1"/>
    </source>
</evidence>
<feature type="transmembrane region" description="Helical" evidence="4">
    <location>
        <begin position="90"/>
        <end position="107"/>
    </location>
</feature>
<evidence type="ECO:0000256" key="4">
    <source>
        <dbReference type="SAM" id="Phobius"/>
    </source>
</evidence>
<keyword evidence="4" id="KW-0812">Transmembrane</keyword>
<dbReference type="Proteomes" id="UP000314616">
    <property type="component" value="Chromosome"/>
</dbReference>
<dbReference type="RefSeq" id="WP_139927060.1">
    <property type="nucleotide sequence ID" value="NZ_CP040915.1"/>
</dbReference>
<dbReference type="InterPro" id="IPR029050">
    <property type="entry name" value="Immunoprotect_excell_Ig-like"/>
</dbReference>